<gene>
    <name evidence="1" type="ORF">SGGMMB4_01821</name>
</gene>
<accession>A0A193QHH1</accession>
<dbReference type="EMBL" id="LN854557">
    <property type="protein sequence ID" value="CRL44624.1"/>
    <property type="molecule type" value="Genomic_DNA"/>
</dbReference>
<evidence type="ECO:0000313" key="1">
    <source>
        <dbReference type="EMBL" id="CRL44624.1"/>
    </source>
</evidence>
<reference evidence="1 2" key="1">
    <citation type="submission" date="2015-05" db="EMBL/GenBank/DDBJ databases">
        <authorList>
            <person name="Goodhead I."/>
        </authorList>
    </citation>
    <scope>NUCLEOTIDE SEQUENCE [LARGE SCALE GENOMIC DNA]</scope>
    <source>
        <strain evidence="2">morsitans</strain>
    </source>
</reference>
<dbReference type="AlphaFoldDB" id="A0A193QHH1"/>
<protein>
    <submittedName>
        <fullName evidence="1">Uncharacterized protein</fullName>
    </submittedName>
</protein>
<proteinExistence type="predicted"/>
<dbReference type="RefSeq" id="WP_041866721.1">
    <property type="nucleotide sequence ID" value="NC_007712.1"/>
</dbReference>
<dbReference type="BioCyc" id="SGLO343509:SGP1_RS06735-MONOMER"/>
<organism evidence="1 2">
    <name type="scientific">Sodalis glossinidius (strain morsitans)</name>
    <dbReference type="NCBI Taxonomy" id="343509"/>
    <lineage>
        <taxon>Bacteria</taxon>
        <taxon>Pseudomonadati</taxon>
        <taxon>Pseudomonadota</taxon>
        <taxon>Gammaproteobacteria</taxon>
        <taxon>Enterobacterales</taxon>
        <taxon>Bruguierivoracaceae</taxon>
        <taxon>Sodalis</taxon>
    </lineage>
</organism>
<name>A0A193QHH1_SODGM</name>
<sequence length="124" mass="13961">MIFTYVALNGRLRLAQIKDAQQSLVDINWTALSHVDSQTSPPDQVHLAVWPGQHQSYSLFLLKEQGLFTQVSQHDHFDTTRCRAGTLCQLAMTTGSADLAAPARRHQRKFYLLRGRCRAAAAMH</sequence>
<dbReference type="Proteomes" id="UP000245838">
    <property type="component" value="Chromosome sggmmb4_Chromosome"/>
</dbReference>
<evidence type="ECO:0000313" key="2">
    <source>
        <dbReference type="Proteomes" id="UP000245838"/>
    </source>
</evidence>